<feature type="domain" description="tRNA pseudouridylate synthase B C-terminal" evidence="7">
    <location>
        <begin position="171"/>
        <end position="230"/>
    </location>
</feature>
<evidence type="ECO:0000256" key="5">
    <source>
        <dbReference type="HAMAP-Rule" id="MF_01080"/>
    </source>
</evidence>
<feature type="domain" description="Pseudouridine synthase II N-terminal" evidence="6">
    <location>
        <begin position="26"/>
        <end position="170"/>
    </location>
</feature>
<evidence type="ECO:0000256" key="2">
    <source>
        <dbReference type="ARBA" id="ARBA00005642"/>
    </source>
</evidence>
<dbReference type="InterPro" id="IPR002501">
    <property type="entry name" value="PsdUridine_synth_N"/>
</dbReference>
<dbReference type="Pfam" id="PF16198">
    <property type="entry name" value="TruB_C_2"/>
    <property type="match status" value="1"/>
</dbReference>
<dbReference type="GO" id="GO:0003723">
    <property type="term" value="F:RNA binding"/>
    <property type="evidence" value="ECO:0007669"/>
    <property type="project" value="InterPro"/>
</dbReference>
<dbReference type="CDD" id="cd02573">
    <property type="entry name" value="PseudoU_synth_EcTruB"/>
    <property type="match status" value="1"/>
</dbReference>
<evidence type="ECO:0000256" key="4">
    <source>
        <dbReference type="ARBA" id="ARBA00023235"/>
    </source>
</evidence>
<dbReference type="NCBIfam" id="TIGR00431">
    <property type="entry name" value="TruB"/>
    <property type="match status" value="1"/>
</dbReference>
<accession>A0A3S8RMZ5</accession>
<evidence type="ECO:0000259" key="6">
    <source>
        <dbReference type="Pfam" id="PF01509"/>
    </source>
</evidence>
<keyword evidence="4 5" id="KW-0413">Isomerase</keyword>
<dbReference type="Pfam" id="PF01509">
    <property type="entry name" value="TruB_N"/>
    <property type="match status" value="1"/>
</dbReference>
<comment type="function">
    <text evidence="5">Responsible for synthesis of pseudouridine from uracil-55 in the psi GC loop of transfer RNAs.</text>
</comment>
<proteinExistence type="inferred from homology"/>
<dbReference type="AlphaFoldDB" id="A0A3S8RMZ5"/>
<dbReference type="GO" id="GO:0160148">
    <property type="term" value="F:tRNA pseudouridine(55) synthase activity"/>
    <property type="evidence" value="ECO:0007669"/>
    <property type="project" value="UniProtKB-EC"/>
</dbReference>
<dbReference type="InterPro" id="IPR020103">
    <property type="entry name" value="PsdUridine_synth_cat_dom_sf"/>
</dbReference>
<dbReference type="InterPro" id="IPR032819">
    <property type="entry name" value="TruB_C"/>
</dbReference>
<gene>
    <name evidence="5 8" type="primary">truB</name>
    <name evidence="8" type="ORF">EEI45_05700</name>
</gene>
<dbReference type="PANTHER" id="PTHR13767:SF2">
    <property type="entry name" value="PSEUDOURIDYLATE SYNTHASE TRUB1"/>
    <property type="match status" value="1"/>
</dbReference>
<reference evidence="8 9" key="1">
    <citation type="journal article" date="2020" name="Int. J. Syst. Evol. Microbiol.">
        <title>Description of Erysipelothrix piscisicarius sp. nov., an emergent fish pathogen, and assessment of virulence using a tiger barb (Puntigrus tetrazona) infection model.</title>
        <authorList>
            <person name="Pomaranski E.K."/>
            <person name="Griffin M.J."/>
            <person name="Camus A.C."/>
            <person name="Armwood A.R."/>
            <person name="Shelley J."/>
            <person name="Waldbieser G.C."/>
            <person name="LaFrentz B.R."/>
            <person name="Garcia J.C."/>
            <person name="Yanong R."/>
            <person name="Soto E."/>
        </authorList>
    </citation>
    <scope>NUCLEOTIDE SEQUENCE [LARGE SCALE GENOMIC DNA]</scope>
    <source>
        <strain evidence="8 9">15TAL0474</strain>
    </source>
</reference>
<dbReference type="SUPFAM" id="SSF55120">
    <property type="entry name" value="Pseudouridine synthase"/>
    <property type="match status" value="1"/>
</dbReference>
<comment type="similarity">
    <text evidence="2 5">Belongs to the pseudouridine synthase TruB family. Type 1 subfamily.</text>
</comment>
<evidence type="ECO:0000256" key="1">
    <source>
        <dbReference type="ARBA" id="ARBA00000385"/>
    </source>
</evidence>
<dbReference type="GO" id="GO:0031119">
    <property type="term" value="P:tRNA pseudouridine synthesis"/>
    <property type="evidence" value="ECO:0007669"/>
    <property type="project" value="UniProtKB-UniRule"/>
</dbReference>
<comment type="catalytic activity">
    <reaction evidence="1 5">
        <text>uridine(55) in tRNA = pseudouridine(55) in tRNA</text>
        <dbReference type="Rhea" id="RHEA:42532"/>
        <dbReference type="Rhea" id="RHEA-COMP:10101"/>
        <dbReference type="Rhea" id="RHEA-COMP:10102"/>
        <dbReference type="ChEBI" id="CHEBI:65314"/>
        <dbReference type="ChEBI" id="CHEBI:65315"/>
        <dbReference type="EC" id="5.4.99.25"/>
    </reaction>
</comment>
<dbReference type="Proteomes" id="UP000278804">
    <property type="component" value="Chromosome"/>
</dbReference>
<evidence type="ECO:0000313" key="9">
    <source>
        <dbReference type="Proteomes" id="UP000278804"/>
    </source>
</evidence>
<dbReference type="RefSeq" id="WP_125164481.1">
    <property type="nucleotide sequence ID" value="NZ_CP034234.1"/>
</dbReference>
<evidence type="ECO:0000313" key="8">
    <source>
        <dbReference type="EMBL" id="AZK44306.1"/>
    </source>
</evidence>
<protein>
    <recommendedName>
        <fullName evidence="5">tRNA pseudouridine synthase B</fullName>
        <ecNumber evidence="5">5.4.99.25</ecNumber>
    </recommendedName>
    <alternativeName>
        <fullName evidence="5">tRNA pseudouridine(55) synthase</fullName>
        <shortName evidence="5">Psi55 synthase</shortName>
    </alternativeName>
    <alternativeName>
        <fullName evidence="5">tRNA pseudouridylate synthase</fullName>
    </alternativeName>
    <alternativeName>
        <fullName evidence="5">tRNA-uridine isomerase</fullName>
    </alternativeName>
</protein>
<evidence type="ECO:0000259" key="7">
    <source>
        <dbReference type="Pfam" id="PF16198"/>
    </source>
</evidence>
<dbReference type="HAMAP" id="MF_01080">
    <property type="entry name" value="TruB_bact"/>
    <property type="match status" value="1"/>
</dbReference>
<sequence length="277" mass="30940">MDGILCINKPQEMTSFDVVAKVRKLLKVKVGHSGTLDPMATGVLVLAVNQATKALPYLGLNDKTYRGKCKLGLRTSTGDVWGDVEEHADIPEVSETIVLACFETLTGPQTQRVPKVSAKKINGKKSYEYVFNDEEVKQLYTDITIYKLELIAIEGDEIEFRAFVSNGTYIRTLCEDIGVLLGTLGTMSALEREQVGPYRLEDAITLEALTPEVELISVKDTIALPKIVNPRMEDYVKNGKRLKLDIVEDQVLIDTGAYYAVYEREHDTTFKSVRGLW</sequence>
<dbReference type="InterPro" id="IPR014780">
    <property type="entry name" value="tRNA_psdUridine_synth_TruB"/>
</dbReference>
<dbReference type="PANTHER" id="PTHR13767">
    <property type="entry name" value="TRNA-PSEUDOURIDINE SYNTHASE"/>
    <property type="match status" value="1"/>
</dbReference>
<dbReference type="GO" id="GO:1990481">
    <property type="term" value="P:mRNA pseudouridine synthesis"/>
    <property type="evidence" value="ECO:0007669"/>
    <property type="project" value="TreeGrafter"/>
</dbReference>
<name>A0A3S8RMZ5_9FIRM</name>
<dbReference type="EC" id="5.4.99.25" evidence="5"/>
<dbReference type="EMBL" id="CP034234">
    <property type="protein sequence ID" value="AZK44306.1"/>
    <property type="molecule type" value="Genomic_DNA"/>
</dbReference>
<keyword evidence="9" id="KW-1185">Reference proteome</keyword>
<evidence type="ECO:0000256" key="3">
    <source>
        <dbReference type="ARBA" id="ARBA00022694"/>
    </source>
</evidence>
<keyword evidence="3 5" id="KW-0819">tRNA processing</keyword>
<feature type="active site" description="Nucleophile" evidence="5">
    <location>
        <position position="37"/>
    </location>
</feature>
<dbReference type="KEGG" id="eri:EEI45_05700"/>
<organism evidence="8 9">
    <name type="scientific">Erysipelothrix piscisicarius</name>
    <dbReference type="NCBI Taxonomy" id="2485784"/>
    <lineage>
        <taxon>Bacteria</taxon>
        <taxon>Bacillati</taxon>
        <taxon>Bacillota</taxon>
        <taxon>Erysipelotrichia</taxon>
        <taxon>Erysipelotrichales</taxon>
        <taxon>Erysipelotrichaceae</taxon>
        <taxon>Erysipelothrix</taxon>
    </lineage>
</organism>
<dbReference type="Gene3D" id="3.30.2350.10">
    <property type="entry name" value="Pseudouridine synthase"/>
    <property type="match status" value="1"/>
</dbReference>